<dbReference type="EMBL" id="MU005597">
    <property type="protein sequence ID" value="KAF2680318.1"/>
    <property type="molecule type" value="Genomic_DNA"/>
</dbReference>
<reference evidence="1" key="1">
    <citation type="journal article" date="2020" name="Stud. Mycol.">
        <title>101 Dothideomycetes genomes: a test case for predicting lifestyles and emergence of pathogens.</title>
        <authorList>
            <person name="Haridas S."/>
            <person name="Albert R."/>
            <person name="Binder M."/>
            <person name="Bloem J."/>
            <person name="Labutti K."/>
            <person name="Salamov A."/>
            <person name="Andreopoulos B."/>
            <person name="Baker S."/>
            <person name="Barry K."/>
            <person name="Bills G."/>
            <person name="Bluhm B."/>
            <person name="Cannon C."/>
            <person name="Castanera R."/>
            <person name="Culley D."/>
            <person name="Daum C."/>
            <person name="Ezra D."/>
            <person name="Gonzalez J."/>
            <person name="Henrissat B."/>
            <person name="Kuo A."/>
            <person name="Liang C."/>
            <person name="Lipzen A."/>
            <person name="Lutzoni F."/>
            <person name="Magnuson J."/>
            <person name="Mondo S."/>
            <person name="Nolan M."/>
            <person name="Ohm R."/>
            <person name="Pangilinan J."/>
            <person name="Park H.-J."/>
            <person name="Ramirez L."/>
            <person name="Alfaro M."/>
            <person name="Sun H."/>
            <person name="Tritt A."/>
            <person name="Yoshinaga Y."/>
            <person name="Zwiers L.-H."/>
            <person name="Turgeon B."/>
            <person name="Goodwin S."/>
            <person name="Spatafora J."/>
            <person name="Crous P."/>
            <person name="Grigoriev I."/>
        </authorList>
    </citation>
    <scope>NUCLEOTIDE SEQUENCE</scope>
    <source>
        <strain evidence="1">CBS 122367</strain>
    </source>
</reference>
<dbReference type="AlphaFoldDB" id="A0A6G1IQE2"/>
<dbReference type="Proteomes" id="UP000799291">
    <property type="component" value="Unassembled WGS sequence"/>
</dbReference>
<name>A0A6G1IQE2_9PLEO</name>
<organism evidence="1 2">
    <name type="scientific">Lentithecium fluviatile CBS 122367</name>
    <dbReference type="NCBI Taxonomy" id="1168545"/>
    <lineage>
        <taxon>Eukaryota</taxon>
        <taxon>Fungi</taxon>
        <taxon>Dikarya</taxon>
        <taxon>Ascomycota</taxon>
        <taxon>Pezizomycotina</taxon>
        <taxon>Dothideomycetes</taxon>
        <taxon>Pleosporomycetidae</taxon>
        <taxon>Pleosporales</taxon>
        <taxon>Massarineae</taxon>
        <taxon>Lentitheciaceae</taxon>
        <taxon>Lentithecium</taxon>
    </lineage>
</organism>
<accession>A0A6G1IQE2</accession>
<evidence type="ECO:0000313" key="1">
    <source>
        <dbReference type="EMBL" id="KAF2680318.1"/>
    </source>
</evidence>
<sequence length="73" mass="8018">MVRLRSLQQLQLSGWSPGPFHATLPASPARRRKLCRAALPSFAALTRSRKGCIPSHSQAELAARSLLAREINI</sequence>
<proteinExistence type="predicted"/>
<keyword evidence="2" id="KW-1185">Reference proteome</keyword>
<evidence type="ECO:0000313" key="2">
    <source>
        <dbReference type="Proteomes" id="UP000799291"/>
    </source>
</evidence>
<gene>
    <name evidence="1" type="ORF">K458DRAFT_421548</name>
</gene>
<protein>
    <submittedName>
        <fullName evidence="1">Uncharacterized protein</fullName>
    </submittedName>
</protein>